<comment type="caution">
    <text evidence="15">The sequence shown here is derived from an EMBL/GenBank/DDBJ whole genome shotgun (WGS) entry which is preliminary data.</text>
</comment>
<dbReference type="PRINTS" id="PR01609">
    <property type="entry name" value="CD36FAMILY"/>
</dbReference>
<dbReference type="PANTHER" id="PTHR11923:SF109">
    <property type="entry name" value="SENSORY NEURON MEMBRANE PROTEIN 2"/>
    <property type="match status" value="1"/>
</dbReference>
<protein>
    <recommendedName>
        <fullName evidence="12">Sensory neuron membrane protein 2</fullName>
    </recommendedName>
</protein>
<dbReference type="Pfam" id="PF01130">
    <property type="entry name" value="CD36"/>
    <property type="match status" value="1"/>
</dbReference>
<accession>A0AAE1HH06</accession>
<keyword evidence="11" id="KW-0325">Glycoprotein</keyword>
<reference evidence="15" key="2">
    <citation type="journal article" date="2023" name="BMC Genomics">
        <title>Pest status, molecular evolution, and epigenetic factors derived from the genome assembly of Frankliniella fusca, a thysanopteran phytovirus vector.</title>
        <authorList>
            <person name="Catto M.A."/>
            <person name="Labadie P.E."/>
            <person name="Jacobson A.L."/>
            <person name="Kennedy G.G."/>
            <person name="Srinivasan R."/>
            <person name="Hunt B.G."/>
        </authorList>
    </citation>
    <scope>NUCLEOTIDE SEQUENCE</scope>
    <source>
        <strain evidence="15">PL_HMW_Pooled</strain>
    </source>
</reference>
<sequence length="607" mass="65800">MRITMRGWLWIAACGAALVVMGALLGWLLFPYVVDLVIGKQLALKQGTDAWDRFVDLPIALDMKLSIFNVTNKEEIMQGMKPRVQEVGPFVYKQYRHKYDIKYNEKDDTVSYRQKLIHIFDEEQSAPFKATDMVTVVNPALLSMLGIMQNIPVLSKGTMFVDAAAPLLFPGGLFVTSTADDLLFRGVRIKCGSLESESAAASAAGLASAVRTNAGIPIKPRLAALITCSSFKRIKVPTVSVAKNGDVLFSLFGYVSYALAAALKARLQKNNTDDGVYTVQTGITNPEMLAQITAWEGKKEVTAWGGPICNAINGTQGDIFSPYITKDTIISVFSTDICRSMSLTYVQDTTFRGVDGYRFAPNWEVMASPEQNGNNYCFCPQVASGLTKNNGCLRRGAMDLSGCQGIPVIVSYPHFFQADELYQNGVEGLHPNAELHRMQVDIEPMTGTPLLGGKKMQLNFQMKQVDGVKLTAGVRDTLFPVAWMYEGAMLNTELLDLLNDLLFSKLKILNIVKYTMLALGAVLCTTGGVVFSVMKIRMRSASVQPEPQPPHHRPSLGSGRGRGLGGGAGDVVLRAPLPPLVATADATAETKLQAGVNSNGSTGSNGV</sequence>
<evidence type="ECO:0000256" key="10">
    <source>
        <dbReference type="ARBA" id="ARBA00023170"/>
    </source>
</evidence>
<feature type="transmembrane region" description="Helical" evidence="14">
    <location>
        <begin position="7"/>
        <end position="30"/>
    </location>
</feature>
<dbReference type="Proteomes" id="UP001219518">
    <property type="component" value="Unassembled WGS sequence"/>
</dbReference>
<comment type="similarity">
    <text evidence="2">Belongs to the CD36 family.</text>
</comment>
<name>A0AAE1HH06_9NEOP</name>
<dbReference type="GO" id="GO:0007608">
    <property type="term" value="P:sensory perception of smell"/>
    <property type="evidence" value="ECO:0007669"/>
    <property type="project" value="UniProtKB-KW"/>
</dbReference>
<keyword evidence="9" id="KW-1015">Disulfide bond</keyword>
<evidence type="ECO:0000256" key="13">
    <source>
        <dbReference type="SAM" id="MobiDB-lite"/>
    </source>
</evidence>
<dbReference type="EMBL" id="JAHWGI010001033">
    <property type="protein sequence ID" value="KAK3921174.1"/>
    <property type="molecule type" value="Genomic_DNA"/>
</dbReference>
<dbReference type="PANTHER" id="PTHR11923">
    <property type="entry name" value="SCAVENGER RECEPTOR CLASS B TYPE-1 SR-B1"/>
    <property type="match status" value="1"/>
</dbReference>
<reference evidence="15" key="1">
    <citation type="submission" date="2021-07" db="EMBL/GenBank/DDBJ databases">
        <authorList>
            <person name="Catto M.A."/>
            <person name="Jacobson A."/>
            <person name="Kennedy G."/>
            <person name="Labadie P."/>
            <person name="Hunt B.G."/>
            <person name="Srinivasan R."/>
        </authorList>
    </citation>
    <scope>NUCLEOTIDE SEQUENCE</scope>
    <source>
        <strain evidence="15">PL_HMW_Pooled</strain>
        <tissue evidence="15">Head</tissue>
    </source>
</reference>
<keyword evidence="10" id="KW-0675">Receptor</keyword>
<evidence type="ECO:0000256" key="3">
    <source>
        <dbReference type="ARBA" id="ARBA00022475"/>
    </source>
</evidence>
<keyword evidence="6" id="KW-0552">Olfaction</keyword>
<keyword evidence="4" id="KW-0716">Sensory transduction</keyword>
<dbReference type="GO" id="GO:0005044">
    <property type="term" value="F:scavenger receptor activity"/>
    <property type="evidence" value="ECO:0007669"/>
    <property type="project" value="TreeGrafter"/>
</dbReference>
<dbReference type="AlphaFoldDB" id="A0AAE1HH06"/>
<gene>
    <name evidence="15" type="ORF">KUF71_010389</name>
</gene>
<evidence type="ECO:0000313" key="15">
    <source>
        <dbReference type="EMBL" id="KAK3921174.1"/>
    </source>
</evidence>
<keyword evidence="7 14" id="KW-1133">Transmembrane helix</keyword>
<keyword evidence="8 14" id="KW-0472">Membrane</keyword>
<evidence type="ECO:0000256" key="9">
    <source>
        <dbReference type="ARBA" id="ARBA00023157"/>
    </source>
</evidence>
<evidence type="ECO:0000256" key="4">
    <source>
        <dbReference type="ARBA" id="ARBA00022606"/>
    </source>
</evidence>
<evidence type="ECO:0000256" key="8">
    <source>
        <dbReference type="ARBA" id="ARBA00023136"/>
    </source>
</evidence>
<dbReference type="InterPro" id="IPR002159">
    <property type="entry name" value="CD36_fam"/>
</dbReference>
<proteinExistence type="inferred from homology"/>
<keyword evidence="16" id="KW-1185">Reference proteome</keyword>
<evidence type="ECO:0000256" key="12">
    <source>
        <dbReference type="ARBA" id="ARBA00040645"/>
    </source>
</evidence>
<feature type="region of interest" description="Disordered" evidence="13">
    <location>
        <begin position="541"/>
        <end position="561"/>
    </location>
</feature>
<keyword evidence="5 14" id="KW-0812">Transmembrane</keyword>
<organism evidence="15 16">
    <name type="scientific">Frankliniella fusca</name>
    <dbReference type="NCBI Taxonomy" id="407009"/>
    <lineage>
        <taxon>Eukaryota</taxon>
        <taxon>Metazoa</taxon>
        <taxon>Ecdysozoa</taxon>
        <taxon>Arthropoda</taxon>
        <taxon>Hexapoda</taxon>
        <taxon>Insecta</taxon>
        <taxon>Pterygota</taxon>
        <taxon>Neoptera</taxon>
        <taxon>Paraneoptera</taxon>
        <taxon>Thysanoptera</taxon>
        <taxon>Terebrantia</taxon>
        <taxon>Thripoidea</taxon>
        <taxon>Thripidae</taxon>
        <taxon>Frankliniella</taxon>
    </lineage>
</organism>
<evidence type="ECO:0000256" key="6">
    <source>
        <dbReference type="ARBA" id="ARBA00022725"/>
    </source>
</evidence>
<evidence type="ECO:0000256" key="2">
    <source>
        <dbReference type="ARBA" id="ARBA00010532"/>
    </source>
</evidence>
<evidence type="ECO:0000256" key="11">
    <source>
        <dbReference type="ARBA" id="ARBA00023180"/>
    </source>
</evidence>
<evidence type="ECO:0000256" key="14">
    <source>
        <dbReference type="SAM" id="Phobius"/>
    </source>
</evidence>
<keyword evidence="3" id="KW-1003">Cell membrane</keyword>
<evidence type="ECO:0000256" key="1">
    <source>
        <dbReference type="ARBA" id="ARBA00004236"/>
    </source>
</evidence>
<evidence type="ECO:0000313" key="16">
    <source>
        <dbReference type="Proteomes" id="UP001219518"/>
    </source>
</evidence>
<feature type="transmembrane region" description="Helical" evidence="14">
    <location>
        <begin position="514"/>
        <end position="534"/>
    </location>
</feature>
<comment type="subcellular location">
    <subcellularLocation>
        <location evidence="1">Cell membrane</location>
    </subcellularLocation>
</comment>
<evidence type="ECO:0000256" key="7">
    <source>
        <dbReference type="ARBA" id="ARBA00022989"/>
    </source>
</evidence>
<evidence type="ECO:0000256" key="5">
    <source>
        <dbReference type="ARBA" id="ARBA00022692"/>
    </source>
</evidence>
<dbReference type="GO" id="GO:0005886">
    <property type="term" value="C:plasma membrane"/>
    <property type="evidence" value="ECO:0007669"/>
    <property type="project" value="UniProtKB-SubCell"/>
</dbReference>
<dbReference type="GO" id="GO:0005737">
    <property type="term" value="C:cytoplasm"/>
    <property type="evidence" value="ECO:0007669"/>
    <property type="project" value="TreeGrafter"/>
</dbReference>